<organism evidence="12 13">
    <name type="scientific">Schizophyllum amplum</name>
    <dbReference type="NCBI Taxonomy" id="97359"/>
    <lineage>
        <taxon>Eukaryota</taxon>
        <taxon>Fungi</taxon>
        <taxon>Dikarya</taxon>
        <taxon>Basidiomycota</taxon>
        <taxon>Agaricomycotina</taxon>
        <taxon>Agaricomycetes</taxon>
        <taxon>Agaricomycetidae</taxon>
        <taxon>Agaricales</taxon>
        <taxon>Schizophyllaceae</taxon>
        <taxon>Schizophyllum</taxon>
    </lineage>
</organism>
<evidence type="ECO:0000313" key="13">
    <source>
        <dbReference type="Proteomes" id="UP000320762"/>
    </source>
</evidence>
<dbReference type="InterPro" id="IPR041190">
    <property type="entry name" value="Midasin_AAA_lid_5"/>
</dbReference>
<evidence type="ECO:0000256" key="6">
    <source>
        <dbReference type="ARBA" id="ARBA00022840"/>
    </source>
</evidence>
<dbReference type="InterPro" id="IPR040848">
    <property type="entry name" value="AAA_lid_7"/>
</dbReference>
<dbReference type="GO" id="GO:0000027">
    <property type="term" value="P:ribosomal large subunit assembly"/>
    <property type="evidence" value="ECO:0007669"/>
    <property type="project" value="InterPro"/>
</dbReference>
<proteinExistence type="inferred from homology"/>
<dbReference type="InterPro" id="IPR002035">
    <property type="entry name" value="VWF_A"/>
</dbReference>
<feature type="compositionally biased region" description="Polar residues" evidence="10">
    <location>
        <begin position="4304"/>
        <end position="4316"/>
    </location>
</feature>
<evidence type="ECO:0000313" key="12">
    <source>
        <dbReference type="EMBL" id="TRM60547.1"/>
    </source>
</evidence>
<feature type="compositionally biased region" description="Low complexity" evidence="10">
    <location>
        <begin position="4236"/>
        <end position="4257"/>
    </location>
</feature>
<dbReference type="Pfam" id="PF17867">
    <property type="entry name" value="AAA_lid_7"/>
    <property type="match status" value="3"/>
</dbReference>
<dbReference type="EMBL" id="VDMD01000021">
    <property type="protein sequence ID" value="TRM60547.1"/>
    <property type="molecule type" value="Genomic_DNA"/>
</dbReference>
<feature type="compositionally biased region" description="Acidic residues" evidence="10">
    <location>
        <begin position="4077"/>
        <end position="4099"/>
    </location>
</feature>
<dbReference type="FunFam" id="3.40.50.300:FF:001368">
    <property type="entry name" value="Midasin"/>
    <property type="match status" value="1"/>
</dbReference>
<reference evidence="12 13" key="1">
    <citation type="journal article" date="2019" name="New Phytol.">
        <title>Comparative genomics reveals unique wood-decay strategies and fruiting body development in the Schizophyllaceae.</title>
        <authorList>
            <person name="Almasi E."/>
            <person name="Sahu N."/>
            <person name="Krizsan K."/>
            <person name="Balint B."/>
            <person name="Kovacs G.M."/>
            <person name="Kiss B."/>
            <person name="Cseklye J."/>
            <person name="Drula E."/>
            <person name="Henrissat B."/>
            <person name="Nagy I."/>
            <person name="Chovatia M."/>
            <person name="Adam C."/>
            <person name="LaButti K."/>
            <person name="Lipzen A."/>
            <person name="Riley R."/>
            <person name="Grigoriev I.V."/>
            <person name="Nagy L.G."/>
        </authorList>
    </citation>
    <scope>NUCLEOTIDE SEQUENCE [LARGE SCALE GENOMIC DNA]</scope>
    <source>
        <strain evidence="12 13">NL-1724</strain>
    </source>
</reference>
<dbReference type="InterPro" id="IPR025662">
    <property type="entry name" value="Sigma_54_int_dom_ATP-bd_1"/>
</dbReference>
<keyword evidence="7 9" id="KW-0143">Chaperone</keyword>
<evidence type="ECO:0000256" key="8">
    <source>
        <dbReference type="ARBA" id="ARBA00023242"/>
    </source>
</evidence>
<feature type="region of interest" description="Disordered" evidence="10">
    <location>
        <begin position="786"/>
        <end position="808"/>
    </location>
</feature>
<keyword evidence="5 9" id="KW-0547">Nucleotide-binding</keyword>
<feature type="compositionally biased region" description="Acidic residues" evidence="10">
    <location>
        <begin position="4147"/>
        <end position="4167"/>
    </location>
</feature>
<feature type="compositionally biased region" description="Basic and acidic residues" evidence="10">
    <location>
        <begin position="4033"/>
        <end position="4076"/>
    </location>
</feature>
<comment type="caution">
    <text evidence="12">The sequence shown here is derived from an EMBL/GenBank/DDBJ whole genome shotgun (WGS) entry which is preliminary data.</text>
</comment>
<dbReference type="GO" id="GO:0005654">
    <property type="term" value="C:nucleoplasm"/>
    <property type="evidence" value="ECO:0007669"/>
    <property type="project" value="UniProtKB-SubCell"/>
</dbReference>
<comment type="subcellular location">
    <subcellularLocation>
        <location evidence="1">Nucleus</location>
        <location evidence="1">Nucleolus</location>
    </subcellularLocation>
    <subcellularLocation>
        <location evidence="2">Nucleus</location>
        <location evidence="2">Nucleoplasm</location>
    </subcellularLocation>
</comment>
<name>A0A550C6X5_9AGAR</name>
<dbReference type="GO" id="GO:0016887">
    <property type="term" value="F:ATP hydrolysis activity"/>
    <property type="evidence" value="ECO:0007669"/>
    <property type="project" value="InterPro"/>
</dbReference>
<evidence type="ECO:0000256" key="5">
    <source>
        <dbReference type="ARBA" id="ARBA00022741"/>
    </source>
</evidence>
<feature type="region of interest" description="Disordered" evidence="10">
    <location>
        <begin position="4376"/>
        <end position="4399"/>
    </location>
</feature>
<feature type="compositionally biased region" description="Basic and acidic residues" evidence="10">
    <location>
        <begin position="4007"/>
        <end position="4025"/>
    </location>
</feature>
<feature type="compositionally biased region" description="Polar residues" evidence="10">
    <location>
        <begin position="4282"/>
        <end position="4295"/>
    </location>
</feature>
<dbReference type="GO" id="GO:0030687">
    <property type="term" value="C:preribosome, large subunit precursor"/>
    <property type="evidence" value="ECO:0007669"/>
    <property type="project" value="TreeGrafter"/>
</dbReference>
<comment type="similarity">
    <text evidence="3 9">Belongs to the midasin family.</text>
</comment>
<feature type="domain" description="VWFA" evidence="11">
    <location>
        <begin position="4528"/>
        <end position="4746"/>
    </location>
</feature>
<comment type="function">
    <text evidence="9">Nuclear chaperone required for maturation and nuclear export of pre-60S ribosome subunits.</text>
</comment>
<feature type="compositionally biased region" description="Basic and acidic residues" evidence="10">
    <location>
        <begin position="3951"/>
        <end position="3963"/>
    </location>
</feature>
<evidence type="ECO:0000256" key="1">
    <source>
        <dbReference type="ARBA" id="ARBA00004604"/>
    </source>
</evidence>
<dbReference type="FunFam" id="3.40.50.300:FF:000142">
    <property type="entry name" value="Midasin"/>
    <property type="match status" value="2"/>
</dbReference>
<keyword evidence="8 9" id="KW-0539">Nucleus</keyword>
<dbReference type="Proteomes" id="UP000320762">
    <property type="component" value="Unassembled WGS sequence"/>
</dbReference>
<keyword evidence="6 9" id="KW-0067">ATP-binding</keyword>
<dbReference type="InterPro" id="IPR012099">
    <property type="entry name" value="Midasin"/>
</dbReference>
<dbReference type="SUPFAM" id="SSF52540">
    <property type="entry name" value="P-loop containing nucleoside triphosphate hydrolases"/>
    <property type="match status" value="6"/>
</dbReference>
<evidence type="ECO:0000256" key="3">
    <source>
        <dbReference type="ARBA" id="ARBA00007188"/>
    </source>
</evidence>
<dbReference type="InterPro" id="IPR027417">
    <property type="entry name" value="P-loop_NTPase"/>
</dbReference>
<dbReference type="PROSITE" id="PS00675">
    <property type="entry name" value="SIGMA54_INTERACT_1"/>
    <property type="match status" value="2"/>
</dbReference>
<dbReference type="GO" id="GO:0005730">
    <property type="term" value="C:nucleolus"/>
    <property type="evidence" value="ECO:0007669"/>
    <property type="project" value="UniProtKB-SubCell"/>
</dbReference>
<feature type="compositionally biased region" description="Basic and acidic residues" evidence="10">
    <location>
        <begin position="4130"/>
        <end position="4146"/>
    </location>
</feature>
<dbReference type="InterPro" id="IPR011704">
    <property type="entry name" value="ATPase_dyneun-rel_AAA"/>
</dbReference>
<dbReference type="GO" id="GO:0000055">
    <property type="term" value="P:ribosomal large subunit export from nucleus"/>
    <property type="evidence" value="ECO:0007669"/>
    <property type="project" value="TreeGrafter"/>
</dbReference>
<dbReference type="PANTHER" id="PTHR48103">
    <property type="entry name" value="MIDASIN-RELATED"/>
    <property type="match status" value="1"/>
</dbReference>
<feature type="compositionally biased region" description="Basic and acidic residues" evidence="10">
    <location>
        <begin position="786"/>
        <end position="800"/>
    </location>
</feature>
<dbReference type="InterPro" id="IPR036465">
    <property type="entry name" value="vWFA_dom_sf"/>
</dbReference>
<dbReference type="OrthoDB" id="5186at2759"/>
<sequence>MSIKALLFAFPPPLIIMARRDPLAFNVRRQTQNLLEALPELSPCAIEIRATRSHSELFDALSRWLSAPALTWRIATNFRPILVDLCARWLQAAQITEEQLAALCFLVEIHEELFPVLQRIIQTKRFEHGPLSDIGGADRARLHRLLLAYYRILQINRELPGLQRWSLSPLSKLMWSDGVDNGARLLAIRCYALQSGMGEAERERIEVQIFGEVGGPDCPVESGVDVQGNVTYLDGWLLPLDELRRVQDARNGMVAAPCDYFEGNEDPAIEESVLCPYVANVNGILLVKDAGASPASPLIATDSAKTALRDIASCMSLRLPILLTSPPSSGKTTLLKHLAGILHPTSPNQIVTVQLADTSLDARALLGSHVSSPTRPGSFEWRDGALVRAMRAGRWVVLEDVDRASAEVLGVLRPLVESLRVEKWIGGRARITVPGRGEVMAHDAFSLFATRSVRGSAAEATFLGAHKWAEVVVPPPTASEVYDIVETRYPRLRGPAAAAFVALWDAVRALGPAASARDVGMRELEKLCRRVERLLPRSYEPGMDMEVDNANLTTLFPNPAFREDVYLEAHDVFFGAGATTAAARAQTEAIAVLIAEHLGIDAERREWVLKGRVPDFEVEKDVNGEAVGVRAGRTYLSARAKEHKADLTPRRPFAMHRPAVTLAARLATAVALAEPLLLTGETGTGKTSVVTHLASLLRRPLVTLNLSHQTESADLIGGFRPVDARIPGSALQERFIDLFGATFSRKKNEKFETEVRKAVAEGRWKRAAGLWRESVRLARDRIRKRREEEAQASRDADDTPRKRRKVEKAPEEIWAQFERDVCDFEAQHVQGNGKFAFDFVEGPLVKALRAGDWVLLDEINLASPETLECVSSILQDATGSITLTEQGALEPVPRHPDFRLFACMNPATDVGKKDLPPHIRSRFTEIDVPPPDTDRDTLLSIIEKYIGAAAVADKPAIMHVADFYLAVRQLAEERRIADGSNRRPNYSMRTLARALMFAADAAPAYGLRRALWEGCIMAFTMVLDGESADLVTTAARTHILAGVRNVKSLLNREPVPPSTGEHLKFGPFYLETGPLPIDGCMDYVMTPSVEAKLIALARIVTTRRFPVLIEGPTSSGKTSAVEYLARRTGHCFVRINNHEHTDIQEYLGSYVSDPATGKLAFRDGLLVRALRRGDWIVLDELNLAPTDVLEALNRLLDDNRELIIPETAEVVRPHPHFMLFATQNPAGLYGGRKALSRALRSRFLEAHFADVPRAELAEILCQRAAIAPSYAEKIVAVFRELQARRGAGRVFESREGFATLRDLFRWAGRGAVGYQALAEDGYMLLAELPWCTIPNDPNLVWTRAMRRLFVLTARGLRFNEPVLLVGETGAGKTSVCQIFAGATGQELCGVSCHQNTETADLIGGLRPVRNRHALEASIMEDARPVLSEAGVRESYASMNALHAALAMIVKSAEAALTQRARELILRITTAKAIFEWRDGPLVESMKRGDVFLLDEISLADDSVLERLNSVLEPSRTMVLAERGGDALDHSTLVATMNPGGDYGKKELSPALRNRFTEIWVPPVDDPCDLELIVDRLWRHEELKAWTKPLLAFAEDLCSRAWVNFSNAVMDLGSHNALPSAQIFHHAARMTFLDGLSALPQLGAYSRHSLAELKAGAIATLDQLAPLNGEDMIAPAYDPSQYVQIGSFAIRRGFKATSSQAFNLRAPTTQDNAMRVVRACQLPKPILLEGSPGVGKTSLISALADVAGHHLCRINLSDQTDLIDLFGSDLPVEGGTAGEFAWKDAEFLKALQEGHWVLLDEMNLAPQAVLEGLNAVLDHRGSVYIPELASISCPRSRTLHAMISFNAGLNQKLAIDPTFARTGSPWEFNLRDVLRWGAVLQSQSPDTHPGALLRSIYLQRFRLPSDRARAREIFDQVFDVDSTAFETLAWTVSPEFARFGRFFVTRSNRAPPTRPPRVLKMQLAALEALGQCVVQAWLGILTGKRHSGKTELVNTLAAMTGNELTQISVNHATDTMDILGSFEQVDESGQPRALVEDILDHLDVHLRTLAGSQSSAVLRRDQLRNMLDGSAPVGRIANVAGALQDDLVGAEAQVDISGLVRRLQDMTKVLPSTGRFRWVDGPLVQAMKKGTWVLLDGANLCSPSVLDRLNSLCEAGGVLTLSERGLLDDQVEIVKPHPRFRLFMTVDPQYGELSRAMRNRGIEICLSPDTSADDANIIRQYRRLPTTAFDEAHDVAVFDDTRRGLSAPSMRLPLLQVSTGRGLDQDSALSSLADSTSGIGEQRQDSRQHFLARSTIPAYTTRFRRSASFFALAHDERIESLLSSMREKYAIVWGVPLAYLVSQPMDLFLNAYPCEGSKLSPDVFSDHRLVVATLDAVVAWNCSVLVDEHKLAALRKQTSAHVHVVEVASRLVQSSIECGRTLLSSSLPSVTESETLYNALAIAQWLRSAIERDVFDYSAVQVAARWMLQAVEGAPSSLAPIATAVHDLQECVSLQRGLGLEDLWSGFLIQPPAFDRDLSFRLGDMANNLKPTSRTRDIRLQTLRVLALGSIPGTTAAHDLDTAHLALLVHEAETVLRTNLDTHSDGAGVGVQPVVVLYQLGALSLSSPMDFPRFLESLCRHPSADLKSLVPYQHLHWASQAGKDTISLPTLAQRHWLEELWRLKLSNDLVGPAVALYPVELHAVLTICPPLLHAVEQWLQIPFASVIAQSPPSIADVGRCWMAVGRLVLDLFIPDTPTDPVAWYEYARVFLLDREAFLDAQIDMHSQLQYLTTGEKRNSLTDHLARQRNALSGAVSKDTPTQRRPDVGRVKAFWTEVNQFQTQLLSQSRLSALTAQLELGDPEAIHRERILQDSMQGFYQRLINIYDDLQDLTGPLQFAILHVRFGLRLLSLDAADPSNSHSSDDCMSAASFPSVRAATRLLQDDKIVPPAGLLSQRLALSVSAAAFTQAVGLRSEQMVSKLENLFEQFARIWLIQRAKESDAEKAQSTLYRQQSTMHEDIGDAEREAAEFNELFPHYGDVMDTSTTQSEATPSTKGDDMERAAELHTSIFAPDGAVSDSDGSFEEARAEYLSSLLQAEARLPSALDKQSITLRLSFLAKGITRLQQRDVGAQPYNFYTDQNISETKRAAEVVLVMKHRISQILEEWPEQMVLVNLFGRCEAVMSISLNSPVAMVLNALEQLLVQSQDWEMYANRSNSLKTHQQQLTTLIVDWRRLELSCWQTLLDSQALTFARSVSEWWFRLYDACVRGALDAADSEESLTEFLVKLLPLLDEFIKTSTLGQYSARLRLLRAFEAFCGELSTTKAGMERAALLRVRTVLRVTHAYYSLSVARVQKSLEEQRRPLEKEVRNYIKLASWKDINVQALKESATRTHHQLYKIIRKFREVLRQPVESMLAHDFTDKTGNVPETVSSQTDDLLMHAVAFPGRGPSVLSAAHLENIDQTYARLRALITSRIRPFHSSLSSSSLQELSVTIIATQTELASETAPSDLAKEKREKYYKTILVRKRKAWSDLLKELKRIGFRHNIKPDTLRRQADARWVREQPVIPYMQGRQEQRSETYFLRLMSCIPVVRSALVDHHTDLTTRELQRGLGFIESVYEYALKVRSDMAGTMQQLDALSKQRQRLDVLSDAAEVYSLPPGELCNLRNLNNALFGLASALGEVKQGLLTYASLDDAHPTPPDDLVAEYDAAATQCSLRAAESKSVVDDVAIFSSLTAGECAVLQQDVQMLGDMKSLLQRSSAHASRLRYLFDPVVEWLDEQRVHPVSILLISATTPVDRSGPIVDALLVNVQGILAQCDAAQKDAPTEDEDEDDDDFARRNMTSLQALNNQLRLDKVTGAVQAAFSHFDGASEDVLRDIRRTLPFLRAYETVAQVHTDTLAGWTNALFKLAYILCALVRTLATQGFCRPPDVEEDAGGGEAGEATGGMGVGEGAGNENVSKEIEDESQVEGMRGEEGKDERHEDGEDDDAIEMNEDVGGELEDVPDKGEDDAESGDDEDQELDEKIEDLDKNDPAAVDEKLWGDEKGPEDDTGADDKVDEDRSKEQQQDESEVVAKEGGEKKEQKEQKGEKGKKEAQDETAGEPETEQVEDEEAPDEAPGEEQPTTEGAPMDEHVQDADTLELPDDIDMDAGEKEGDQEDKDARDDEMMLDDEQGPPESDGEMDDREGGDERNDGDKQIEEEALEDESIEPSMQVDDVREESAADDNAPDGEAPADQPDVTTGDAVDQITSEGRPDAGTASASTGQGASSAGQKGKQAGEQEMNEEQADGMSPELQEVVDPSQIDQSGGSRAQGVQQGPPHPKATQRTTHWTRTAVSTAPDAQADQVEYLQPEDADAEMQALGPAGEEKTANLSELNVIQGDELMEESTMELDGIQPDERHAMPLPSDGRPQGEELSTEPKQTDLEDAFMRHNPSTTIPDSASLILKSEDRDAQDQADTEERDADATGHAEDMLDHLWRRYEHLTHDLAYALCEQLRLILEPTLATRLRGDYRTGKRLNMKKIIPYIASDYTKDKIWLRRTRPSQREYQILIALDDSRSMAESHSVHLAYQTLALVTKALSRLEAGDVAVAKFGEGVDVLHGFDSGPFTDAAGAKVMDAFRFDQRATDVLKLVRASLGMLQTAREQRATGSATAGDLWQLEIIISDGMCQEHEQLRSMMRRAEEQRVMVVFIIIDSLQNPTAGTTGQQAGSIVTMDKAEFKNVDGKMELQLQRYLDSFPFEYYVVLRNVEALPDVLSTTLKQFFERVTGSE</sequence>
<dbReference type="Gene3D" id="3.40.50.300">
    <property type="entry name" value="P-loop containing nucleotide triphosphate hydrolases"/>
    <property type="match status" value="6"/>
</dbReference>
<dbReference type="PIRSF" id="PIRSF010340">
    <property type="entry name" value="Midasin"/>
    <property type="match status" value="1"/>
</dbReference>
<feature type="region of interest" description="Disordered" evidence="10">
    <location>
        <begin position="3911"/>
        <end position="4359"/>
    </location>
</feature>
<dbReference type="InterPro" id="IPR003593">
    <property type="entry name" value="AAA+_ATPase"/>
</dbReference>
<evidence type="ECO:0000256" key="7">
    <source>
        <dbReference type="ARBA" id="ARBA00023186"/>
    </source>
</evidence>
<dbReference type="SMART" id="SM00382">
    <property type="entry name" value="AAA"/>
    <property type="match status" value="5"/>
</dbReference>
<dbReference type="STRING" id="97359.A0A550C6X5"/>
<feature type="compositionally biased region" description="Acidic residues" evidence="10">
    <location>
        <begin position="4118"/>
        <end position="4129"/>
    </location>
</feature>
<feature type="compositionally biased region" description="Acidic residues" evidence="10">
    <location>
        <begin position="3964"/>
        <end position="4006"/>
    </location>
</feature>
<evidence type="ECO:0000256" key="4">
    <source>
        <dbReference type="ARBA" id="ARBA00017143"/>
    </source>
</evidence>
<evidence type="ECO:0000256" key="9">
    <source>
        <dbReference type="PIRNR" id="PIRNR010340"/>
    </source>
</evidence>
<feature type="compositionally biased region" description="Gly residues" evidence="10">
    <location>
        <begin position="3917"/>
        <end position="3933"/>
    </location>
</feature>
<evidence type="ECO:0000259" key="11">
    <source>
        <dbReference type="PROSITE" id="PS50234"/>
    </source>
</evidence>
<feature type="region of interest" description="Disordered" evidence="10">
    <location>
        <begin position="4411"/>
        <end position="4447"/>
    </location>
</feature>
<accession>A0A550C6X5</accession>
<dbReference type="GO" id="GO:0005524">
    <property type="term" value="F:ATP binding"/>
    <property type="evidence" value="ECO:0007669"/>
    <property type="project" value="UniProtKB-KW"/>
</dbReference>
<evidence type="ECO:0000256" key="10">
    <source>
        <dbReference type="SAM" id="MobiDB-lite"/>
    </source>
</evidence>
<dbReference type="CDD" id="cd00009">
    <property type="entry name" value="AAA"/>
    <property type="match status" value="2"/>
</dbReference>
<feature type="compositionally biased region" description="Basic and acidic residues" evidence="10">
    <location>
        <begin position="4168"/>
        <end position="4179"/>
    </location>
</feature>
<keyword evidence="13" id="KW-1185">Reference proteome</keyword>
<dbReference type="Pfam" id="PF07728">
    <property type="entry name" value="AAA_5"/>
    <property type="match status" value="8"/>
</dbReference>
<gene>
    <name evidence="12" type="ORF">BD626DRAFT_585010</name>
</gene>
<dbReference type="SUPFAM" id="SSF53300">
    <property type="entry name" value="vWA-like"/>
    <property type="match status" value="1"/>
</dbReference>
<dbReference type="PROSITE" id="PS50234">
    <property type="entry name" value="VWFA"/>
    <property type="match status" value="1"/>
</dbReference>
<protein>
    <recommendedName>
        <fullName evidence="4 9">Midasin</fullName>
    </recommendedName>
</protein>
<dbReference type="PANTHER" id="PTHR48103:SF2">
    <property type="entry name" value="MIDASIN"/>
    <property type="match status" value="1"/>
</dbReference>
<dbReference type="Pfam" id="PF17865">
    <property type="entry name" value="AAA_lid_5"/>
    <property type="match status" value="1"/>
</dbReference>
<evidence type="ECO:0000256" key="2">
    <source>
        <dbReference type="ARBA" id="ARBA00004642"/>
    </source>
</evidence>